<proteinExistence type="inferred from homology"/>
<reference evidence="4" key="2">
    <citation type="journal article" date="2024" name="Antonie Van Leeuwenhoek">
        <title>Roseihalotalea indica gen. nov., sp. nov., a halophilic Bacteroidetes from mesopelagic Southwest Indian Ocean with higher carbohydrate metabolic potential.</title>
        <authorList>
            <person name="Chen B."/>
            <person name="Zhang M."/>
            <person name="Lin D."/>
            <person name="Ye J."/>
            <person name="Tang K."/>
        </authorList>
    </citation>
    <scope>NUCLEOTIDE SEQUENCE</scope>
    <source>
        <strain evidence="4">TK19036</strain>
    </source>
</reference>
<dbReference type="SMART" id="SM00769">
    <property type="entry name" value="WHy"/>
    <property type="match status" value="2"/>
</dbReference>
<gene>
    <name evidence="4" type="ORF">K4G66_02670</name>
</gene>
<evidence type="ECO:0000256" key="1">
    <source>
        <dbReference type="ARBA" id="ARBA00005960"/>
    </source>
</evidence>
<evidence type="ECO:0000259" key="3">
    <source>
        <dbReference type="SMART" id="SM00769"/>
    </source>
</evidence>
<accession>A0AA49JGN7</accession>
<protein>
    <submittedName>
        <fullName evidence="4">LEA type 2 family protein</fullName>
    </submittedName>
</protein>
<sequence>MKKIIGLLVVAVLITVGIVFYFNLKQAITLKNITINATTVAQDTVDVELNMVIDNPFFFSFDLNQLAYNVSLEGEELINENQDIDKTIDDSTFLQIPVTLNYQQVFNKLQELKAQDSTFLSFDFDITYTLPLIGTTTTSVSNAKKVPVPTLMNAQINSIDVKSFGFKNIDLDVQMKIDNPSKRSMQLDNLKFDVTLNESNLVEGMKWETVNIPEKEVVTFTIPIKVNTGALAKEFFDKLTEGEEIKVYLDGNAILISPNIPGDSIELVIDTEGAIEL</sequence>
<evidence type="ECO:0000256" key="2">
    <source>
        <dbReference type="SAM" id="Phobius"/>
    </source>
</evidence>
<dbReference type="Gene3D" id="2.60.40.1820">
    <property type="match status" value="2"/>
</dbReference>
<name>A0AA49JGN7_9BACT</name>
<dbReference type="InterPro" id="IPR013990">
    <property type="entry name" value="WHy-dom"/>
</dbReference>
<dbReference type="InterPro" id="IPR004864">
    <property type="entry name" value="LEA_2"/>
</dbReference>
<feature type="transmembrane region" description="Helical" evidence="2">
    <location>
        <begin position="7"/>
        <end position="24"/>
    </location>
</feature>
<dbReference type="PANTHER" id="PTHR31459">
    <property type="match status" value="1"/>
</dbReference>
<feature type="domain" description="Water stress and hypersensitive response" evidence="3">
    <location>
        <begin position="30"/>
        <end position="147"/>
    </location>
</feature>
<dbReference type="Pfam" id="PF03168">
    <property type="entry name" value="LEA_2"/>
    <property type="match status" value="2"/>
</dbReference>
<dbReference type="EMBL" id="CP120682">
    <property type="protein sequence ID" value="WKN37614.1"/>
    <property type="molecule type" value="Genomic_DNA"/>
</dbReference>
<dbReference type="InterPro" id="IPR045043">
    <property type="entry name" value="Lea14-like"/>
</dbReference>
<dbReference type="SUPFAM" id="SSF117070">
    <property type="entry name" value="LEA14-like"/>
    <property type="match status" value="2"/>
</dbReference>
<keyword evidence="2" id="KW-0472">Membrane</keyword>
<reference evidence="4" key="1">
    <citation type="journal article" date="2023" name="Comput. Struct. Biotechnol. J.">
        <title>Discovery of a novel marine Bacteroidetes with a rich repertoire of carbohydrate-active enzymes.</title>
        <authorList>
            <person name="Chen B."/>
            <person name="Liu G."/>
            <person name="Chen Q."/>
            <person name="Wang H."/>
            <person name="Liu L."/>
            <person name="Tang K."/>
        </authorList>
    </citation>
    <scope>NUCLEOTIDE SEQUENCE</scope>
    <source>
        <strain evidence="4">TK19036</strain>
    </source>
</reference>
<dbReference type="GO" id="GO:0009269">
    <property type="term" value="P:response to desiccation"/>
    <property type="evidence" value="ECO:0007669"/>
    <property type="project" value="InterPro"/>
</dbReference>
<comment type="similarity">
    <text evidence="1">Belongs to the LEA type 2 family.</text>
</comment>
<organism evidence="4">
    <name type="scientific">Roseihalotalea indica</name>
    <dbReference type="NCBI Taxonomy" id="2867963"/>
    <lineage>
        <taxon>Bacteria</taxon>
        <taxon>Pseudomonadati</taxon>
        <taxon>Bacteroidota</taxon>
        <taxon>Cytophagia</taxon>
        <taxon>Cytophagales</taxon>
        <taxon>Catalimonadaceae</taxon>
        <taxon>Roseihalotalea</taxon>
    </lineage>
</organism>
<dbReference type="PANTHER" id="PTHR31459:SF2">
    <property type="entry name" value="OS03G0843300 PROTEIN"/>
    <property type="match status" value="1"/>
</dbReference>
<dbReference type="AlphaFoldDB" id="A0AA49JGN7"/>
<keyword evidence="2" id="KW-0812">Transmembrane</keyword>
<feature type="domain" description="Water stress and hypersensitive response" evidence="3">
    <location>
        <begin position="154"/>
        <end position="272"/>
    </location>
</feature>
<evidence type="ECO:0000313" key="4">
    <source>
        <dbReference type="EMBL" id="WKN37614.1"/>
    </source>
</evidence>
<keyword evidence="2" id="KW-1133">Transmembrane helix</keyword>